<dbReference type="GeneID" id="110119900"/>
<gene>
    <name evidence="2" type="primary">LOC110119900</name>
</gene>
<accession>A0A9B7I106</accession>
<dbReference type="AlphaFoldDB" id="A0A9B7I106"/>
<keyword evidence="1" id="KW-1185">Reference proteome</keyword>
<evidence type="ECO:0000313" key="2">
    <source>
        <dbReference type="RefSeq" id="XP_020722354.2"/>
    </source>
</evidence>
<dbReference type="KEGG" id="bter:110119900"/>
<dbReference type="OrthoDB" id="365640at2759"/>
<dbReference type="Proteomes" id="UP000835206">
    <property type="component" value="Chromosome 14"/>
</dbReference>
<proteinExistence type="predicted"/>
<reference evidence="2" key="1">
    <citation type="submission" date="2025-08" db="UniProtKB">
        <authorList>
            <consortium name="RefSeq"/>
        </authorList>
    </citation>
    <scope>IDENTIFICATION</scope>
</reference>
<evidence type="ECO:0000313" key="1">
    <source>
        <dbReference type="Proteomes" id="UP000835206"/>
    </source>
</evidence>
<organism evidence="1 2">
    <name type="scientific">Bombus terrestris</name>
    <name type="common">Buff-tailed bumblebee</name>
    <name type="synonym">Apis terrestris</name>
    <dbReference type="NCBI Taxonomy" id="30195"/>
    <lineage>
        <taxon>Eukaryota</taxon>
        <taxon>Metazoa</taxon>
        <taxon>Ecdysozoa</taxon>
        <taxon>Arthropoda</taxon>
        <taxon>Hexapoda</taxon>
        <taxon>Insecta</taxon>
        <taxon>Pterygota</taxon>
        <taxon>Neoptera</taxon>
        <taxon>Endopterygota</taxon>
        <taxon>Hymenoptera</taxon>
        <taxon>Apocrita</taxon>
        <taxon>Aculeata</taxon>
        <taxon>Apoidea</taxon>
        <taxon>Anthophila</taxon>
        <taxon>Apidae</taxon>
        <taxon>Bombus</taxon>
        <taxon>Bombus</taxon>
    </lineage>
</organism>
<name>A0A9B7I106_BOMTE</name>
<sequence>MYECMNNICYIYSCRLNFIPPYFKQNSIFINMTFIADVSRRTSTILKQPDNSICQDENFVYLQSRKVRPMVYSKSYKKPTLKIESETTYGLSYMKYDCISKPKFHYGLHEKIVPSKTGKFDFDTVNKLSYQAATGKLCRAFVPISCLSISGSHDMTSTFKQSYVDPGYVKTISYKPYQGKAQHPISVDYNTVAKESYQDFGIPIVRRPRKREFWQTKFKTDYHTTNQLSYQYVKPSSKRVRVCYRPVISAQIEKDTVYSTSYQVSGRCVAKDDIVCE</sequence>
<protein>
    <submittedName>
        <fullName evidence="2">Uncharacterized protein LOC110119900</fullName>
    </submittedName>
</protein>
<dbReference type="RefSeq" id="XP_020722354.2">
    <property type="nucleotide sequence ID" value="XM_020866695.2"/>
</dbReference>